<name>A0A099JM94_9MICO</name>
<keyword evidence="2" id="KW-1185">Reference proteome</keyword>
<dbReference type="EMBL" id="JPXF01000013">
    <property type="protein sequence ID" value="KGJ79504.1"/>
    <property type="molecule type" value="Genomic_DNA"/>
</dbReference>
<reference evidence="1 2" key="1">
    <citation type="submission" date="2014-08" db="EMBL/GenBank/DDBJ databases">
        <authorList>
            <person name="Sisinthy S."/>
        </authorList>
    </citation>
    <scope>NUCLEOTIDE SEQUENCE [LARGE SCALE GENOMIC DNA]</scope>
    <source>
        <strain evidence="1 2">RuG17</strain>
    </source>
</reference>
<dbReference type="RefSeq" id="WP_035835551.1">
    <property type="nucleotide sequence ID" value="NZ_JPXF01000013.1"/>
</dbReference>
<dbReference type="OrthoDB" id="5112350at2"/>
<gene>
    <name evidence="1" type="ORF">GY21_04885</name>
</gene>
<evidence type="ECO:0008006" key="3">
    <source>
        <dbReference type="Google" id="ProtNLM"/>
    </source>
</evidence>
<protein>
    <recommendedName>
        <fullName evidence="3">DUF222 domain-containing protein</fullName>
    </recommendedName>
</protein>
<evidence type="ECO:0000313" key="2">
    <source>
        <dbReference type="Proteomes" id="UP000029864"/>
    </source>
</evidence>
<organism evidence="1 2">
    <name type="scientific">Cryobacterium roopkundense</name>
    <dbReference type="NCBI Taxonomy" id="1001240"/>
    <lineage>
        <taxon>Bacteria</taxon>
        <taxon>Bacillati</taxon>
        <taxon>Actinomycetota</taxon>
        <taxon>Actinomycetes</taxon>
        <taxon>Micrococcales</taxon>
        <taxon>Microbacteriaceae</taxon>
        <taxon>Cryobacterium</taxon>
    </lineage>
</organism>
<proteinExistence type="predicted"/>
<dbReference type="Proteomes" id="UP000029864">
    <property type="component" value="Unassembled WGS sequence"/>
</dbReference>
<sequence>MTTPLEVVFADLSGVLARSDTSARAFAELSDDGSESTHRAIARHLREVTAAYALSAANMANRSDWTLGREGLSRKKGYNSPEDYVQALGGGGGGTKADTRRLIEAGTMATEAEAARDRQEEADQLALEHPEAPPVEVNRPWFAALGDAVTDGTLSAEAATAVRRGLG</sequence>
<dbReference type="AlphaFoldDB" id="A0A099JM94"/>
<accession>A0A099JM94</accession>
<evidence type="ECO:0000313" key="1">
    <source>
        <dbReference type="EMBL" id="KGJ79504.1"/>
    </source>
</evidence>
<comment type="caution">
    <text evidence="1">The sequence shown here is derived from an EMBL/GenBank/DDBJ whole genome shotgun (WGS) entry which is preliminary data.</text>
</comment>
<dbReference type="STRING" id="1001240.GY21_04885"/>